<keyword evidence="2" id="KW-0812">Transmembrane</keyword>
<evidence type="ECO:0000256" key="2">
    <source>
        <dbReference type="SAM" id="Phobius"/>
    </source>
</evidence>
<keyword evidence="4" id="KW-1185">Reference proteome</keyword>
<comment type="caution">
    <text evidence="3">The sequence shown here is derived from an EMBL/GenBank/DDBJ whole genome shotgun (WGS) entry which is preliminary data.</text>
</comment>
<gene>
    <name evidence="3" type="ORF">CRHIZ90672A_00010747</name>
</gene>
<feature type="region of interest" description="Disordered" evidence="1">
    <location>
        <begin position="137"/>
        <end position="182"/>
    </location>
</feature>
<dbReference type="Proteomes" id="UP000696573">
    <property type="component" value="Unassembled WGS sequence"/>
</dbReference>
<name>A0A9N9VV91_9HYPO</name>
<dbReference type="OrthoDB" id="5152809at2759"/>
<feature type="transmembrane region" description="Helical" evidence="2">
    <location>
        <begin position="94"/>
        <end position="110"/>
    </location>
</feature>
<evidence type="ECO:0000313" key="4">
    <source>
        <dbReference type="Proteomes" id="UP000696573"/>
    </source>
</evidence>
<keyword evidence="2" id="KW-1133">Transmembrane helix</keyword>
<evidence type="ECO:0000256" key="1">
    <source>
        <dbReference type="SAM" id="MobiDB-lite"/>
    </source>
</evidence>
<keyword evidence="2" id="KW-0472">Membrane</keyword>
<evidence type="ECO:0000313" key="3">
    <source>
        <dbReference type="EMBL" id="CAH0028498.1"/>
    </source>
</evidence>
<proteinExistence type="predicted"/>
<organism evidence="3 4">
    <name type="scientific">Clonostachys rhizophaga</name>
    <dbReference type="NCBI Taxonomy" id="160324"/>
    <lineage>
        <taxon>Eukaryota</taxon>
        <taxon>Fungi</taxon>
        <taxon>Dikarya</taxon>
        <taxon>Ascomycota</taxon>
        <taxon>Pezizomycotina</taxon>
        <taxon>Sordariomycetes</taxon>
        <taxon>Hypocreomycetidae</taxon>
        <taxon>Hypocreales</taxon>
        <taxon>Bionectriaceae</taxon>
        <taxon>Clonostachys</taxon>
    </lineage>
</organism>
<protein>
    <submittedName>
        <fullName evidence="3">Uncharacterized protein</fullName>
    </submittedName>
</protein>
<reference evidence="3" key="1">
    <citation type="submission" date="2021-10" db="EMBL/GenBank/DDBJ databases">
        <authorList>
            <person name="Piombo E."/>
        </authorList>
    </citation>
    <scope>NUCLEOTIDE SEQUENCE</scope>
</reference>
<dbReference type="EMBL" id="CABFNQ020000732">
    <property type="protein sequence ID" value="CAH0028498.1"/>
    <property type="molecule type" value="Genomic_DNA"/>
</dbReference>
<sequence>MNILRSAAHYQKTVQRKLFGREIKDGDLSAEIVLNDIREIDVVAERIHKVRLRTTKLLWPLRKGKRSWPLLLLRFFLPYIHIRTRRILTMNDQVFVSIAVSLVLAFVAFYRHRITKQLSRIFQVAVLQKASKDDDFAKTETTGAKAEKIEDSTPPVEPPAAKGEGMYHRLRGHGKAEQDSHV</sequence>
<accession>A0A9N9VV91</accession>
<dbReference type="AlphaFoldDB" id="A0A9N9VV91"/>